<organism evidence="1 2">
    <name type="scientific">Panagrolaimus sp. PS1159</name>
    <dbReference type="NCBI Taxonomy" id="55785"/>
    <lineage>
        <taxon>Eukaryota</taxon>
        <taxon>Metazoa</taxon>
        <taxon>Ecdysozoa</taxon>
        <taxon>Nematoda</taxon>
        <taxon>Chromadorea</taxon>
        <taxon>Rhabditida</taxon>
        <taxon>Tylenchina</taxon>
        <taxon>Panagrolaimomorpha</taxon>
        <taxon>Panagrolaimoidea</taxon>
        <taxon>Panagrolaimidae</taxon>
        <taxon>Panagrolaimus</taxon>
    </lineage>
</organism>
<dbReference type="Proteomes" id="UP000887580">
    <property type="component" value="Unplaced"/>
</dbReference>
<proteinExistence type="predicted"/>
<protein>
    <submittedName>
        <fullName evidence="2">Fork-head domain-containing protein</fullName>
    </submittedName>
</protein>
<name>A0AC35FVG9_9BILA</name>
<evidence type="ECO:0000313" key="2">
    <source>
        <dbReference type="WBParaSite" id="PS1159_v2.g21201.t1"/>
    </source>
</evidence>
<dbReference type="WBParaSite" id="PS1159_v2.g21201.t1">
    <property type="protein sequence ID" value="PS1159_v2.g21201.t1"/>
    <property type="gene ID" value="PS1159_v2.g21201"/>
</dbReference>
<sequence length="317" mass="37075">MTTFAEMDEELQLPSVKWFLEKSGNNMSKKVVKRNNYKTCASRPPFSYSQIIVHAFIYYEFRKLALNEIYDFFLRRYGYFRQEKSSWRNSVRHLLSLDKRFIKVPREKGERGKGAFWLLDKDAVEEDGTLKPMMVTRQYRKMPMTKCHNNNNNKHQEERLKSTTTTTNSKITAAENEMKPHINPIVQKYIERIRLTRQDSENSSSANSSISSSNTLSPSPVSNSGNLLIPICYEYESSSHDDEQHINDDYRPPQSQQSSSEYSFIISESTSSKSDEELFIFNMDNVNFEIPSSDDFDELLDDEFLQFYSNYSDEISI</sequence>
<evidence type="ECO:0000313" key="1">
    <source>
        <dbReference type="Proteomes" id="UP000887580"/>
    </source>
</evidence>
<reference evidence="2" key="1">
    <citation type="submission" date="2022-11" db="UniProtKB">
        <authorList>
            <consortium name="WormBaseParasite"/>
        </authorList>
    </citation>
    <scope>IDENTIFICATION</scope>
</reference>
<accession>A0AC35FVG9</accession>